<keyword evidence="5" id="KW-1185">Reference proteome</keyword>
<dbReference type="InterPro" id="IPR051429">
    <property type="entry name" value="Encapsulin_nc"/>
</dbReference>
<dbReference type="Gene3D" id="3.30.2400.30">
    <property type="match status" value="1"/>
</dbReference>
<dbReference type="PANTHER" id="PTHR37165:SF1">
    <property type="entry name" value="TYPE 1 ENCAPSULIN SHELL PROTEIN"/>
    <property type="match status" value="1"/>
</dbReference>
<proteinExistence type="predicted"/>
<dbReference type="GO" id="GO:0046872">
    <property type="term" value="F:metal ion binding"/>
    <property type="evidence" value="ECO:0007669"/>
    <property type="project" value="InterPro"/>
</dbReference>
<comment type="subcellular location">
    <subcellularLocation>
        <location evidence="1">Encapsulin nanocompartment</location>
    </subcellularLocation>
</comment>
<dbReference type="Gene3D" id="3.30.2320.10">
    <property type="entry name" value="hypothetical protein PF0899 domain"/>
    <property type="match status" value="1"/>
</dbReference>
<dbReference type="NCBIfam" id="NF041155">
    <property type="entry name" value="encap_f1"/>
    <property type="match status" value="1"/>
</dbReference>
<reference evidence="4" key="1">
    <citation type="submission" date="2007-02" db="EMBL/GenBank/DDBJ databases">
        <title>Complete sequence of Pyrobaculum calidifontis JCM 11548.</title>
        <authorList>
            <consortium name="US DOE Joint Genome Institute"/>
            <person name="Copeland A."/>
            <person name="Lucas S."/>
            <person name="Lapidus A."/>
            <person name="Barry K."/>
            <person name="Glavina del Rio T."/>
            <person name="Dalin E."/>
            <person name="Tice H."/>
            <person name="Pitluck S."/>
            <person name="Chain P."/>
            <person name="Malfatti S."/>
            <person name="Shin M."/>
            <person name="Vergez L."/>
            <person name="Schmutz J."/>
            <person name="Larimer F."/>
            <person name="Land M."/>
            <person name="Hauser L."/>
            <person name="Kyrpides N."/>
            <person name="Mikhailova N."/>
            <person name="Cozen A.E."/>
            <person name="Fitz-Gibbon S.T."/>
            <person name="House C.H."/>
            <person name="Saltikov C."/>
            <person name="Lowe T.M."/>
            <person name="Richardson P."/>
        </authorList>
    </citation>
    <scope>NUCLEOTIDE SEQUENCE [LARGE SCALE GENOMIC DNA]</scope>
    <source>
        <strain evidence="4">JCM 11548</strain>
    </source>
</reference>
<dbReference type="GO" id="GO:0140737">
    <property type="term" value="C:encapsulin nanocompartment"/>
    <property type="evidence" value="ECO:0007669"/>
    <property type="project" value="UniProtKB-SubCell"/>
</dbReference>
<evidence type="ECO:0000313" key="5">
    <source>
        <dbReference type="Proteomes" id="UP000001431"/>
    </source>
</evidence>
<dbReference type="InterPro" id="IPR003251">
    <property type="entry name" value="Rr_diiron-bd_dom"/>
</dbReference>
<gene>
    <name evidence="4" type="ordered locus">Pcal_1254</name>
</gene>
<dbReference type="InterPro" id="IPR007544">
    <property type="entry name" value="ENCAP"/>
</dbReference>
<sequence length="359" mass="39378">MPKPMALSHDWWTGNVYNLHVDIQMLSKHPLEIPPDRKLTKGEVADALRLAIIAELDAISLYLQLARAIDDEKVRKVFEDVAREEKTHVGEFLALLKGLDPELVAELEKGAVEVAEKGGDPPQDEWAELREAARQAADSIRVFRRYIPTTRVGRGVEYVPVEREGVRDAVKLVEISAKFKISQAALDYAKRTGQPLDAGDALRAAAELALEEDRLVAHTLLNLSNALKMAATSWDEPGKAVAEVSKAVAELIKAGAPGPYILFVDPARFAKLVSVYEKTGVMELTRIKAIVKDVVPTPVVPPSAALLISASPQTLDLVIGADTEVEYLGPEDGKHLFRLWETIAVRVRQEKGVAVLREG</sequence>
<dbReference type="Gene3D" id="6.10.140.1960">
    <property type="match status" value="1"/>
</dbReference>
<dbReference type="SUPFAM" id="SSF47240">
    <property type="entry name" value="Ferritin-like"/>
    <property type="match status" value="1"/>
</dbReference>
<dbReference type="HOGENOM" id="CLU_067492_0_0_2"/>
<dbReference type="STRING" id="410359.Pcal_1254"/>
<accession>A3MVL1</accession>
<dbReference type="AlphaFoldDB" id="A3MVL1"/>
<dbReference type="GO" id="GO:0016491">
    <property type="term" value="F:oxidoreductase activity"/>
    <property type="evidence" value="ECO:0007669"/>
    <property type="project" value="InterPro"/>
</dbReference>
<organism evidence="4 5">
    <name type="scientific">Pyrobaculum calidifontis (strain DSM 21063 / JCM 11548 / VA1)</name>
    <dbReference type="NCBI Taxonomy" id="410359"/>
    <lineage>
        <taxon>Archaea</taxon>
        <taxon>Thermoproteota</taxon>
        <taxon>Thermoprotei</taxon>
        <taxon>Thermoproteales</taxon>
        <taxon>Thermoproteaceae</taxon>
        <taxon>Pyrobaculum</taxon>
    </lineage>
</organism>
<evidence type="ECO:0000256" key="2">
    <source>
        <dbReference type="ARBA" id="ARBA00033787"/>
    </source>
</evidence>
<protein>
    <submittedName>
        <fullName evidence="4">Linocin_M18 bacteriocin protein</fullName>
    </submittedName>
</protein>
<dbReference type="EMBL" id="CP000561">
    <property type="protein sequence ID" value="ABO08678.1"/>
    <property type="molecule type" value="Genomic_DNA"/>
</dbReference>
<dbReference type="Proteomes" id="UP000001431">
    <property type="component" value="Chromosome"/>
</dbReference>
<evidence type="ECO:0000259" key="3">
    <source>
        <dbReference type="Pfam" id="PF02915"/>
    </source>
</evidence>
<dbReference type="KEGG" id="pcl:Pcal_1254"/>
<dbReference type="Pfam" id="PF02915">
    <property type="entry name" value="Rubrerythrin"/>
    <property type="match status" value="1"/>
</dbReference>
<keyword evidence="2" id="KW-1284">Encapsulin nanocompartment</keyword>
<dbReference type="eggNOG" id="arCOG05908">
    <property type="taxonomic scope" value="Archaea"/>
</dbReference>
<evidence type="ECO:0000313" key="4">
    <source>
        <dbReference type="EMBL" id="ABO08678.1"/>
    </source>
</evidence>
<dbReference type="Pfam" id="PF04454">
    <property type="entry name" value="Linocin_M18"/>
    <property type="match status" value="1"/>
</dbReference>
<dbReference type="PANTHER" id="PTHR37165">
    <property type="entry name" value="PEPTIDASE U56 FAMILY"/>
    <property type="match status" value="1"/>
</dbReference>
<dbReference type="InterPro" id="IPR009078">
    <property type="entry name" value="Ferritin-like_SF"/>
</dbReference>
<evidence type="ECO:0000256" key="1">
    <source>
        <dbReference type="ARBA" id="ARBA00033738"/>
    </source>
</evidence>
<feature type="domain" description="Rubrerythrin diiron-binding" evidence="3">
    <location>
        <begin position="46"/>
        <end position="116"/>
    </location>
</feature>
<name>A3MVL1_PYRCJ</name>